<feature type="compositionally biased region" description="Gly residues" evidence="8">
    <location>
        <begin position="167"/>
        <end position="193"/>
    </location>
</feature>
<dbReference type="GO" id="GO:0003677">
    <property type="term" value="F:DNA binding"/>
    <property type="evidence" value="ECO:0007669"/>
    <property type="project" value="UniProtKB-KW"/>
</dbReference>
<keyword evidence="2" id="KW-0479">Metal-binding</keyword>
<keyword evidence="6" id="KW-0238">DNA-binding</keyword>
<evidence type="ECO:0000256" key="7">
    <source>
        <dbReference type="ARBA" id="ARBA00023163"/>
    </source>
</evidence>
<evidence type="ECO:0000256" key="6">
    <source>
        <dbReference type="ARBA" id="ARBA00023125"/>
    </source>
</evidence>
<feature type="domain" description="HTH merR-type" evidence="9">
    <location>
        <begin position="6"/>
        <end position="74"/>
    </location>
</feature>
<dbReference type="InterPro" id="IPR010211">
    <property type="entry name" value="Redox-sen_tscrpt-act_SoxR"/>
</dbReference>
<dbReference type="EMBL" id="CT573213">
    <property type="protein sequence ID" value="CAJ64262.1"/>
    <property type="molecule type" value="Genomic_DNA"/>
</dbReference>
<dbReference type="NCBIfam" id="TIGR01950">
    <property type="entry name" value="SoxR"/>
    <property type="match status" value="1"/>
</dbReference>
<keyword evidence="11" id="KW-1185">Reference proteome</keyword>
<organism evidence="10 11">
    <name type="scientific">Frankia alni (strain DSM 45986 / CECT 9034 / ACN14a)</name>
    <dbReference type="NCBI Taxonomy" id="326424"/>
    <lineage>
        <taxon>Bacteria</taxon>
        <taxon>Bacillati</taxon>
        <taxon>Actinomycetota</taxon>
        <taxon>Actinomycetes</taxon>
        <taxon>Frankiales</taxon>
        <taxon>Frankiaceae</taxon>
        <taxon>Frankia</taxon>
    </lineage>
</organism>
<dbReference type="InterPro" id="IPR047057">
    <property type="entry name" value="MerR_fam"/>
</dbReference>
<proteinExistence type="predicted"/>
<dbReference type="Proteomes" id="UP000000657">
    <property type="component" value="Chromosome"/>
</dbReference>
<evidence type="ECO:0000256" key="8">
    <source>
        <dbReference type="SAM" id="MobiDB-lite"/>
    </source>
</evidence>
<dbReference type="Pfam" id="PF00376">
    <property type="entry name" value="MerR"/>
    <property type="match status" value="1"/>
</dbReference>
<dbReference type="CDD" id="cd01110">
    <property type="entry name" value="HTH_SoxR"/>
    <property type="match status" value="1"/>
</dbReference>
<accession>Q0RE50</accession>
<protein>
    <submittedName>
        <fullName evidence="10">Redox-sensitive soxR-family transcriptional activator</fullName>
    </submittedName>
</protein>
<evidence type="ECO:0000256" key="2">
    <source>
        <dbReference type="ARBA" id="ARBA00022723"/>
    </source>
</evidence>
<dbReference type="PROSITE" id="PS50937">
    <property type="entry name" value="HTH_MERR_2"/>
    <property type="match status" value="1"/>
</dbReference>
<dbReference type="Gene3D" id="1.10.1660.10">
    <property type="match status" value="1"/>
</dbReference>
<dbReference type="PANTHER" id="PTHR30204">
    <property type="entry name" value="REDOX-CYCLING DRUG-SENSING TRANSCRIPTIONAL ACTIVATOR SOXR"/>
    <property type="match status" value="1"/>
</dbReference>
<dbReference type="eggNOG" id="COG0789">
    <property type="taxonomic scope" value="Bacteria"/>
</dbReference>
<evidence type="ECO:0000313" key="10">
    <source>
        <dbReference type="EMBL" id="CAJ64262.1"/>
    </source>
</evidence>
<evidence type="ECO:0000259" key="9">
    <source>
        <dbReference type="PROSITE" id="PS50937"/>
    </source>
</evidence>
<keyword evidence="3" id="KW-0408">Iron</keyword>
<reference evidence="10 11" key="1">
    <citation type="journal article" date="2007" name="Genome Res.">
        <title>Genome characteristics of facultatively symbiotic Frankia sp. strains reflect host range and host plant biogeography.</title>
        <authorList>
            <person name="Normand P."/>
            <person name="Lapierre P."/>
            <person name="Tisa L.S."/>
            <person name="Gogarten J.P."/>
            <person name="Alloisio N."/>
            <person name="Bagnarol E."/>
            <person name="Bassi C.A."/>
            <person name="Berry A.M."/>
            <person name="Bickhart D.M."/>
            <person name="Choisne N."/>
            <person name="Couloux A."/>
            <person name="Cournoyer B."/>
            <person name="Cruveiller S."/>
            <person name="Daubin V."/>
            <person name="Demange N."/>
            <person name="Francino M.P."/>
            <person name="Goltsman E."/>
            <person name="Huang Y."/>
            <person name="Kopp O.R."/>
            <person name="Labarre L."/>
            <person name="Lapidus A."/>
            <person name="Lavire C."/>
            <person name="Marechal J."/>
            <person name="Martinez M."/>
            <person name="Mastronunzio J.E."/>
            <person name="Mullin B.C."/>
            <person name="Niemann J."/>
            <person name="Pujic P."/>
            <person name="Rawnsley T."/>
            <person name="Rouy Z."/>
            <person name="Schenowitz C."/>
            <person name="Sellstedt A."/>
            <person name="Tavares F."/>
            <person name="Tomkins J.P."/>
            <person name="Vallenet D."/>
            <person name="Valverde C."/>
            <person name="Wall L.G."/>
            <person name="Wang Y."/>
            <person name="Medigue C."/>
            <person name="Benson D.R."/>
        </authorList>
    </citation>
    <scope>NUCLEOTIDE SEQUENCE [LARGE SCALE GENOMIC DNA]</scope>
    <source>
        <strain evidence="11">DSM 45986 / CECT 9034 / ACN14a</strain>
    </source>
</reference>
<dbReference type="Pfam" id="PF09278">
    <property type="entry name" value="MerR-DNA-bind"/>
    <property type="match status" value="1"/>
</dbReference>
<feature type="region of interest" description="Disordered" evidence="8">
    <location>
        <begin position="150"/>
        <end position="209"/>
    </location>
</feature>
<name>Q0RE50_FRAAA</name>
<dbReference type="GO" id="GO:0046872">
    <property type="term" value="F:metal ion binding"/>
    <property type="evidence" value="ECO:0007669"/>
    <property type="project" value="UniProtKB-KW"/>
</dbReference>
<dbReference type="KEGG" id="fal:FRAAL5629"/>
<evidence type="ECO:0000256" key="5">
    <source>
        <dbReference type="ARBA" id="ARBA00023015"/>
    </source>
</evidence>
<dbReference type="SMART" id="SM00422">
    <property type="entry name" value="HTH_MERR"/>
    <property type="match status" value="1"/>
</dbReference>
<dbReference type="PRINTS" id="PR00040">
    <property type="entry name" value="HTHMERR"/>
</dbReference>
<dbReference type="InterPro" id="IPR000551">
    <property type="entry name" value="MerR-type_HTH_dom"/>
</dbReference>
<dbReference type="GO" id="GO:0051537">
    <property type="term" value="F:2 iron, 2 sulfur cluster binding"/>
    <property type="evidence" value="ECO:0007669"/>
    <property type="project" value="UniProtKB-KW"/>
</dbReference>
<evidence type="ECO:0000256" key="4">
    <source>
        <dbReference type="ARBA" id="ARBA00023014"/>
    </source>
</evidence>
<keyword evidence="5" id="KW-0805">Transcription regulation</keyword>
<keyword evidence="4" id="KW-0411">Iron-sulfur</keyword>
<evidence type="ECO:0000313" key="11">
    <source>
        <dbReference type="Proteomes" id="UP000000657"/>
    </source>
</evidence>
<dbReference type="SUPFAM" id="SSF46955">
    <property type="entry name" value="Putative DNA-binding domain"/>
    <property type="match status" value="1"/>
</dbReference>
<dbReference type="InterPro" id="IPR015358">
    <property type="entry name" value="Tscrpt_reg_MerR_DNA-bd"/>
</dbReference>
<evidence type="ECO:0000256" key="1">
    <source>
        <dbReference type="ARBA" id="ARBA00022714"/>
    </source>
</evidence>
<gene>
    <name evidence="10" type="ordered locus">FRAAL5629</name>
</gene>
<dbReference type="AlphaFoldDB" id="Q0RE50"/>
<sequence length="209" mass="21576">MLPTDLLTVGELSRRSGFAPSALRFYERQGLLAATRTAGGQRRYERHVLRRLAFIRAATAMGLSLDEVAQALASLPDARTPTKADWSAISRRWRTRLDEEIAALEALRDGLDSCIGCGCLSLRRCRISNPADRIGALGPGARALPASLRGAGRMHHGGHRPQPGVDGVSGDGVSGDGVSGDGVSGDGVSGDGDGPCPSGPAATPPGSVG</sequence>
<dbReference type="HOGENOM" id="CLU_060077_5_0_11"/>
<keyword evidence="7" id="KW-0804">Transcription</keyword>
<dbReference type="InterPro" id="IPR009061">
    <property type="entry name" value="DNA-bd_dom_put_sf"/>
</dbReference>
<dbReference type="GO" id="GO:0006979">
    <property type="term" value="P:response to oxidative stress"/>
    <property type="evidence" value="ECO:0007669"/>
    <property type="project" value="InterPro"/>
</dbReference>
<dbReference type="PANTHER" id="PTHR30204:SF0">
    <property type="entry name" value="REDOX-SENSITIVE TRANSCRIPTIONAL ACTIVATOR SOXR"/>
    <property type="match status" value="1"/>
</dbReference>
<keyword evidence="1" id="KW-0001">2Fe-2S</keyword>
<dbReference type="GO" id="GO:0003700">
    <property type="term" value="F:DNA-binding transcription factor activity"/>
    <property type="evidence" value="ECO:0007669"/>
    <property type="project" value="InterPro"/>
</dbReference>
<dbReference type="OrthoDB" id="9802944at2"/>
<evidence type="ECO:0000256" key="3">
    <source>
        <dbReference type="ARBA" id="ARBA00023004"/>
    </source>
</evidence>
<dbReference type="STRING" id="326424.FRAAL5629"/>